<gene>
    <name evidence="3" type="ORF">Bpfe_031405</name>
</gene>
<reference evidence="3" key="2">
    <citation type="submission" date="2023-04" db="EMBL/GenBank/DDBJ databases">
        <authorList>
            <person name="Bu L."/>
            <person name="Lu L."/>
            <person name="Laidemitt M.R."/>
            <person name="Zhang S.M."/>
            <person name="Mutuku M."/>
            <person name="Mkoji G."/>
            <person name="Steinauer M."/>
            <person name="Loker E.S."/>
        </authorList>
    </citation>
    <scope>NUCLEOTIDE SEQUENCE</scope>
    <source>
        <strain evidence="3">KasaAsao</strain>
        <tissue evidence="3">Whole Snail</tissue>
    </source>
</reference>
<feature type="domain" description="RRM" evidence="2">
    <location>
        <begin position="49"/>
        <end position="118"/>
    </location>
</feature>
<dbReference type="PANTHER" id="PTHR47330">
    <property type="entry name" value="POLY(U)-BINDING-SPLICING FACTOR PUF60-B-RELATED"/>
    <property type="match status" value="1"/>
</dbReference>
<dbReference type="GO" id="GO:0071011">
    <property type="term" value="C:precatalytic spliceosome"/>
    <property type="evidence" value="ECO:0007669"/>
    <property type="project" value="TreeGrafter"/>
</dbReference>
<dbReference type="GO" id="GO:0003723">
    <property type="term" value="F:RNA binding"/>
    <property type="evidence" value="ECO:0007669"/>
    <property type="project" value="UniProtKB-UniRule"/>
</dbReference>
<comment type="caution">
    <text evidence="3">The sequence shown here is derived from an EMBL/GenBank/DDBJ whole genome shotgun (WGS) entry which is preliminary data.</text>
</comment>
<dbReference type="CDD" id="cd00590">
    <property type="entry name" value="RRM_SF"/>
    <property type="match status" value="2"/>
</dbReference>
<dbReference type="SUPFAM" id="SSF54928">
    <property type="entry name" value="RNA-binding domain, RBD"/>
    <property type="match status" value="2"/>
</dbReference>
<evidence type="ECO:0000313" key="4">
    <source>
        <dbReference type="Proteomes" id="UP001233172"/>
    </source>
</evidence>
<dbReference type="AlphaFoldDB" id="A0AAD8APK9"/>
<keyword evidence="4" id="KW-1185">Reference proteome</keyword>
<accession>A0AAD8APK9</accession>
<dbReference type="InterPro" id="IPR051974">
    <property type="entry name" value="PUF60_regulator"/>
</dbReference>
<dbReference type="InterPro" id="IPR000504">
    <property type="entry name" value="RRM_dom"/>
</dbReference>
<dbReference type="PROSITE" id="PS50102">
    <property type="entry name" value="RRM"/>
    <property type="match status" value="2"/>
</dbReference>
<proteinExistence type="predicted"/>
<evidence type="ECO:0000256" key="1">
    <source>
        <dbReference type="PROSITE-ProRule" id="PRU00176"/>
    </source>
</evidence>
<organism evidence="3 4">
    <name type="scientific">Biomphalaria pfeifferi</name>
    <name type="common">Bloodfluke planorb</name>
    <name type="synonym">Freshwater snail</name>
    <dbReference type="NCBI Taxonomy" id="112525"/>
    <lineage>
        <taxon>Eukaryota</taxon>
        <taxon>Metazoa</taxon>
        <taxon>Spiralia</taxon>
        <taxon>Lophotrochozoa</taxon>
        <taxon>Mollusca</taxon>
        <taxon>Gastropoda</taxon>
        <taxon>Heterobranchia</taxon>
        <taxon>Euthyneura</taxon>
        <taxon>Panpulmonata</taxon>
        <taxon>Hygrophila</taxon>
        <taxon>Lymnaeoidea</taxon>
        <taxon>Planorbidae</taxon>
        <taxon>Biomphalaria</taxon>
    </lineage>
</organism>
<dbReference type="GO" id="GO:0071013">
    <property type="term" value="C:catalytic step 2 spliceosome"/>
    <property type="evidence" value="ECO:0007669"/>
    <property type="project" value="TreeGrafter"/>
</dbReference>
<evidence type="ECO:0000259" key="2">
    <source>
        <dbReference type="PROSITE" id="PS50102"/>
    </source>
</evidence>
<sequence>MKSEDLQPSEQRGGESEKDAYRRVMEYNRWVIPTEGLQASSRFDAALLNKVYIGNVSVSKDVLLGLLSVFGPVSATLLAAKECAFADFDNPHGAYLCMTELSGAVVGGRKLRAGRTSTFPSSIPKDLRNRDKSLIYISNIDEEVEEEQLKDMFGNIGDIEDARLAYDSSFRHKGYGYIRFNSHHDARRALGYSNKISLCGRKIRIGPTVVAAVLPRKHSFNVPEEVFAIKARIEDFIFGRGRTVVLKNLIEIDDADEDFDQEIETEMRRYGNVVGFAISKDKEVVVHCTYSSNDEAKHSFNILSGRFFGGRRIHAEISDRETPAKMTSKRTVFLDSRESSLIFWIPETSKMVN</sequence>
<reference evidence="3" key="1">
    <citation type="journal article" date="2023" name="PLoS Negl. Trop. Dis.">
        <title>A genome sequence for Biomphalaria pfeifferi, the major vector snail for the human-infecting parasite Schistosoma mansoni.</title>
        <authorList>
            <person name="Bu L."/>
            <person name="Lu L."/>
            <person name="Laidemitt M.R."/>
            <person name="Zhang S.M."/>
            <person name="Mutuku M."/>
            <person name="Mkoji G."/>
            <person name="Steinauer M."/>
            <person name="Loker E.S."/>
        </authorList>
    </citation>
    <scope>NUCLEOTIDE SEQUENCE</scope>
    <source>
        <strain evidence="3">KasaAsao</strain>
    </source>
</reference>
<dbReference type="InterPro" id="IPR012677">
    <property type="entry name" value="Nucleotide-bd_a/b_plait_sf"/>
</dbReference>
<dbReference type="PANTHER" id="PTHR47330:SF1">
    <property type="entry name" value="POLY(U)-BINDING-SPLICING FACTOR PUF60"/>
    <property type="match status" value="1"/>
</dbReference>
<dbReference type="GO" id="GO:0006376">
    <property type="term" value="P:mRNA splice site recognition"/>
    <property type="evidence" value="ECO:0007669"/>
    <property type="project" value="TreeGrafter"/>
</dbReference>
<feature type="domain" description="RRM" evidence="2">
    <location>
        <begin position="133"/>
        <end position="205"/>
    </location>
</feature>
<dbReference type="Pfam" id="PF00076">
    <property type="entry name" value="RRM_1"/>
    <property type="match status" value="1"/>
</dbReference>
<dbReference type="Proteomes" id="UP001233172">
    <property type="component" value="Unassembled WGS sequence"/>
</dbReference>
<protein>
    <submittedName>
        <fullName evidence="3">Polyadenylate-binding protein 1</fullName>
    </submittedName>
</protein>
<name>A0AAD8APK9_BIOPF</name>
<evidence type="ECO:0000313" key="3">
    <source>
        <dbReference type="EMBL" id="KAK0039189.1"/>
    </source>
</evidence>
<dbReference type="EMBL" id="JASAOG010000480">
    <property type="protein sequence ID" value="KAK0039189.1"/>
    <property type="molecule type" value="Genomic_DNA"/>
</dbReference>
<dbReference type="GO" id="GO:0000381">
    <property type="term" value="P:regulation of alternative mRNA splicing, via spliceosome"/>
    <property type="evidence" value="ECO:0007669"/>
    <property type="project" value="TreeGrafter"/>
</dbReference>
<dbReference type="Gene3D" id="3.30.70.330">
    <property type="match status" value="3"/>
</dbReference>
<dbReference type="GO" id="GO:0000380">
    <property type="term" value="P:alternative mRNA splicing, via spliceosome"/>
    <property type="evidence" value="ECO:0007669"/>
    <property type="project" value="TreeGrafter"/>
</dbReference>
<dbReference type="InterPro" id="IPR035979">
    <property type="entry name" value="RBD_domain_sf"/>
</dbReference>
<keyword evidence="1" id="KW-0694">RNA-binding</keyword>
<dbReference type="SMART" id="SM00360">
    <property type="entry name" value="RRM"/>
    <property type="match status" value="3"/>
</dbReference>